<evidence type="ECO:0000256" key="1">
    <source>
        <dbReference type="SAM" id="MobiDB-lite"/>
    </source>
</evidence>
<dbReference type="InterPro" id="IPR052831">
    <property type="entry name" value="Apoptosis_promoter"/>
</dbReference>
<feature type="region of interest" description="Disordered" evidence="1">
    <location>
        <begin position="117"/>
        <end position="140"/>
    </location>
</feature>
<dbReference type="Pfam" id="PF16021">
    <property type="entry name" value="PDCD7"/>
    <property type="match status" value="2"/>
</dbReference>
<keyword evidence="3" id="KW-1185">Reference proteome</keyword>
<dbReference type="OrthoDB" id="2289628at2759"/>
<evidence type="ECO:0000313" key="3">
    <source>
        <dbReference type="Proteomes" id="UP000242875"/>
    </source>
</evidence>
<sequence length="195" mass="22526">MAQISRWKKRRRKALQEERAAVIERRQRLHAEIDAWREKRLQAEAAEQAKTKERTESETATTTSKVETVERLRLYIERLITLRQLRRKKAQREGDLIPEEGDTFHEAVAAMEALPSSLTPSNQSTKPHQRPIAQLQPPKTSQEIELEHLIDRRRAWDMYIVPSDNPAGSPIPAGYVDACPPANRQWAMCISGHYQ</sequence>
<feature type="compositionally biased region" description="Basic and acidic residues" evidence="1">
    <location>
        <begin position="43"/>
        <end position="57"/>
    </location>
</feature>
<protein>
    <submittedName>
        <fullName evidence="2">Uncharacterized protein</fullName>
    </submittedName>
</protein>
<name>A0A261Y4L8_9FUNG</name>
<dbReference type="EMBL" id="MVBO01000013">
    <property type="protein sequence ID" value="OZJ05542.1"/>
    <property type="molecule type" value="Genomic_DNA"/>
</dbReference>
<dbReference type="Proteomes" id="UP000242875">
    <property type="component" value="Unassembled WGS sequence"/>
</dbReference>
<dbReference type="GO" id="GO:0005689">
    <property type="term" value="C:U12-type spliceosomal complex"/>
    <property type="evidence" value="ECO:0007669"/>
    <property type="project" value="TreeGrafter"/>
</dbReference>
<feature type="compositionally biased region" description="Polar residues" evidence="1">
    <location>
        <begin position="117"/>
        <end position="126"/>
    </location>
</feature>
<gene>
    <name evidence="2" type="ORF">BZG36_01671</name>
</gene>
<evidence type="ECO:0000313" key="2">
    <source>
        <dbReference type="EMBL" id="OZJ05542.1"/>
    </source>
</evidence>
<accession>A0A261Y4L8</accession>
<reference evidence="2 3" key="1">
    <citation type="journal article" date="2017" name="Mycologia">
        <title>Bifiguratus adelaidae, gen. et sp. nov., a new member of Mucoromycotina in endophytic and soil-dwelling habitats.</title>
        <authorList>
            <person name="Torres-Cruz T.J."/>
            <person name="Billingsley Tobias T.L."/>
            <person name="Almatruk M."/>
            <person name="Hesse C."/>
            <person name="Kuske C.R."/>
            <person name="Desiro A."/>
            <person name="Benucci G.M."/>
            <person name="Bonito G."/>
            <person name="Stajich J.E."/>
            <person name="Dunlap C."/>
            <person name="Arnold A.E."/>
            <person name="Porras-Alfaro A."/>
        </authorList>
    </citation>
    <scope>NUCLEOTIDE SEQUENCE [LARGE SCALE GENOMIC DNA]</scope>
    <source>
        <strain evidence="2 3">AZ0501</strain>
    </source>
</reference>
<dbReference type="PANTHER" id="PTHR48190:SF2">
    <property type="entry name" value="PROGRAMMED CELL DEATH PROTEIN 7"/>
    <property type="match status" value="1"/>
</dbReference>
<organism evidence="2 3">
    <name type="scientific">Bifiguratus adelaidae</name>
    <dbReference type="NCBI Taxonomy" id="1938954"/>
    <lineage>
        <taxon>Eukaryota</taxon>
        <taxon>Fungi</taxon>
        <taxon>Fungi incertae sedis</taxon>
        <taxon>Mucoromycota</taxon>
        <taxon>Mucoromycotina</taxon>
        <taxon>Endogonomycetes</taxon>
        <taxon>Endogonales</taxon>
        <taxon>Endogonales incertae sedis</taxon>
        <taxon>Bifiguratus</taxon>
    </lineage>
</organism>
<proteinExistence type="predicted"/>
<dbReference type="AlphaFoldDB" id="A0A261Y4L8"/>
<comment type="caution">
    <text evidence="2">The sequence shown here is derived from an EMBL/GenBank/DDBJ whole genome shotgun (WGS) entry which is preliminary data.</text>
</comment>
<feature type="region of interest" description="Disordered" evidence="1">
    <location>
        <begin position="43"/>
        <end position="64"/>
    </location>
</feature>
<dbReference type="InterPro" id="IPR031974">
    <property type="entry name" value="PDCD7"/>
</dbReference>
<dbReference type="PANTHER" id="PTHR48190">
    <property type="entry name" value="PROGRAMMED CELL DEATH PROTEIN 7"/>
    <property type="match status" value="1"/>
</dbReference>